<accession>A0ABU5ZH11</accession>
<comment type="caution">
    <text evidence="1">The sequence shown here is derived from an EMBL/GenBank/DDBJ whole genome shotgun (WGS) entry which is preliminary data.</text>
</comment>
<dbReference type="EMBL" id="JAYJLD010000008">
    <property type="protein sequence ID" value="MEB3101527.1"/>
    <property type="molecule type" value="Genomic_DNA"/>
</dbReference>
<dbReference type="RefSeq" id="WP_371753645.1">
    <property type="nucleotide sequence ID" value="NZ_JAYJLD010000008.1"/>
</dbReference>
<dbReference type="Proteomes" id="UP001310386">
    <property type="component" value="Unassembled WGS sequence"/>
</dbReference>
<gene>
    <name evidence="1" type="ORF">VF724_07605</name>
</gene>
<reference evidence="1" key="1">
    <citation type="submission" date="2023-12" db="EMBL/GenBank/DDBJ databases">
        <title>Fervidustalea candida gen. nov., sp. nov., a novel member of the family Paenibacillaceae isolated from a geothermal area.</title>
        <authorList>
            <person name="Li W.-J."/>
            <person name="Jiao J.-Y."/>
            <person name="Chen Y."/>
        </authorList>
    </citation>
    <scope>NUCLEOTIDE SEQUENCE</scope>
    <source>
        <strain evidence="1">SYSU GA230002</strain>
    </source>
</reference>
<protein>
    <submittedName>
        <fullName evidence="1">Uncharacterized protein</fullName>
    </submittedName>
</protein>
<name>A0ABU5ZH11_9BACL</name>
<keyword evidence="2" id="KW-1185">Reference proteome</keyword>
<evidence type="ECO:0000313" key="2">
    <source>
        <dbReference type="Proteomes" id="UP001310386"/>
    </source>
</evidence>
<sequence length="159" mass="15881">MEPMVSWNENILKPMLGHTICAVLKDGSFYMGSVRVVEDGYLVLDGFKGNGSVSANPRTGTAQISGMLGSLFGGGGMPNLGSMMGGGMMPNLGSMMGGGFPGMGMGGMGGTPGMVGGTGMGSGGAAGGRGGGMFGSFGRGLKIGWNVLSFIMPMMGFKI</sequence>
<organism evidence="1 2">
    <name type="scientific">Ferviditalea candida</name>
    <dbReference type="NCBI Taxonomy" id="3108399"/>
    <lineage>
        <taxon>Bacteria</taxon>
        <taxon>Bacillati</taxon>
        <taxon>Bacillota</taxon>
        <taxon>Bacilli</taxon>
        <taxon>Bacillales</taxon>
        <taxon>Paenibacillaceae</taxon>
        <taxon>Ferviditalea</taxon>
    </lineage>
</organism>
<evidence type="ECO:0000313" key="1">
    <source>
        <dbReference type="EMBL" id="MEB3101527.1"/>
    </source>
</evidence>
<proteinExistence type="predicted"/>